<dbReference type="PANTHER" id="PTHR23354">
    <property type="entry name" value="NUCLEOLAR PROTEIN 7/ESTROGEN RECEPTOR COACTIVATOR-RELATED"/>
    <property type="match status" value="1"/>
</dbReference>
<evidence type="ECO:0000256" key="4">
    <source>
        <dbReference type="ARBA" id="ARBA00040604"/>
    </source>
</evidence>
<dbReference type="PANTHER" id="PTHR23354:SF62">
    <property type="entry name" value="MUSTARD, ISOFORM V"/>
    <property type="match status" value="1"/>
</dbReference>
<gene>
    <name evidence="6" type="primary">CT118</name>
    <name evidence="6" type="ORF">g.1042</name>
</gene>
<accession>A0A6G1SCX8</accession>
<evidence type="ECO:0000256" key="3">
    <source>
        <dbReference type="ARBA" id="ARBA00023128"/>
    </source>
</evidence>
<proteinExistence type="inferred from homology"/>
<dbReference type="GO" id="GO:0006979">
    <property type="term" value="P:response to oxidative stress"/>
    <property type="evidence" value="ECO:0007669"/>
    <property type="project" value="TreeGrafter"/>
</dbReference>
<dbReference type="EMBL" id="GGYP01003583">
    <property type="protein sequence ID" value="MDE48354.1"/>
    <property type="molecule type" value="Transcribed_RNA"/>
</dbReference>
<keyword evidence="3" id="KW-0496">Mitochondrion</keyword>
<evidence type="ECO:0000259" key="5">
    <source>
        <dbReference type="PROSITE" id="PS51886"/>
    </source>
</evidence>
<comment type="similarity">
    <text evidence="2">Belongs to the OXR1 family.</text>
</comment>
<feature type="domain" description="TLDc" evidence="5">
    <location>
        <begin position="16"/>
        <end position="183"/>
    </location>
</feature>
<sequence length="183" mass="20785">MDLDSMLLPDLHGKSDILEEKHVRELSKIMPARAEGYSWTLAFTTTTMGFSLKSLYRALSRYEGPVLLIIKDNEGTVFGAFSSCNLRPSESFYGTGETYLFTFKHQQQQQSTLKRYPWTGDNLYFIKGGTDSLAFGAGEGNFGLWLDEDLYHGSTHSCKTFNNEPLTNHEDFVVCTLECWCFL</sequence>
<dbReference type="InterPro" id="IPR006571">
    <property type="entry name" value="TLDc_dom"/>
</dbReference>
<dbReference type="AlphaFoldDB" id="A0A6G1SCX8"/>
<evidence type="ECO:0000256" key="1">
    <source>
        <dbReference type="ARBA" id="ARBA00004173"/>
    </source>
</evidence>
<dbReference type="GO" id="GO:0005739">
    <property type="term" value="C:mitochondrion"/>
    <property type="evidence" value="ECO:0007669"/>
    <property type="project" value="UniProtKB-SubCell"/>
</dbReference>
<reference evidence="6" key="1">
    <citation type="submission" date="2018-10" db="EMBL/GenBank/DDBJ databases">
        <title>Transcriptome assembly of Aceria tosichella (Wheat curl mite) Type 2.</title>
        <authorList>
            <person name="Scully E.D."/>
            <person name="Geib S.M."/>
            <person name="Palmer N.A."/>
            <person name="Gupta A.K."/>
            <person name="Sarath G."/>
            <person name="Tatineni S."/>
        </authorList>
    </citation>
    <scope>NUCLEOTIDE SEQUENCE</scope>
    <source>
        <strain evidence="6">LincolnNE</strain>
    </source>
</reference>
<dbReference type="Pfam" id="PF07534">
    <property type="entry name" value="TLD"/>
    <property type="match status" value="1"/>
</dbReference>
<dbReference type="PROSITE" id="PS51886">
    <property type="entry name" value="TLDC"/>
    <property type="match status" value="1"/>
</dbReference>
<evidence type="ECO:0000256" key="2">
    <source>
        <dbReference type="ARBA" id="ARBA00009540"/>
    </source>
</evidence>
<evidence type="ECO:0000313" key="6">
    <source>
        <dbReference type="EMBL" id="MDE48354.1"/>
    </source>
</evidence>
<dbReference type="SMART" id="SM00584">
    <property type="entry name" value="TLDc"/>
    <property type="match status" value="1"/>
</dbReference>
<name>A0A6G1SCX8_9ACAR</name>
<dbReference type="GO" id="GO:0005634">
    <property type="term" value="C:nucleus"/>
    <property type="evidence" value="ECO:0007669"/>
    <property type="project" value="TreeGrafter"/>
</dbReference>
<protein>
    <recommendedName>
        <fullName evidence="4">Oxidation resistance protein 1</fullName>
    </recommendedName>
</protein>
<comment type="subcellular location">
    <subcellularLocation>
        <location evidence="1">Mitochondrion</location>
    </subcellularLocation>
</comment>
<organism evidence="6">
    <name type="scientific">Aceria tosichella</name>
    <name type="common">wheat curl mite</name>
    <dbReference type="NCBI Taxonomy" id="561515"/>
    <lineage>
        <taxon>Eukaryota</taxon>
        <taxon>Metazoa</taxon>
        <taxon>Ecdysozoa</taxon>
        <taxon>Arthropoda</taxon>
        <taxon>Chelicerata</taxon>
        <taxon>Arachnida</taxon>
        <taxon>Acari</taxon>
        <taxon>Acariformes</taxon>
        <taxon>Trombidiformes</taxon>
        <taxon>Prostigmata</taxon>
        <taxon>Eupodina</taxon>
        <taxon>Eriophyoidea</taxon>
        <taxon>Eriophyidae</taxon>
        <taxon>Eriophyinae</taxon>
        <taxon>Aceriini</taxon>
        <taxon>Aceria</taxon>
    </lineage>
</organism>